<dbReference type="PANTHER" id="PTHR43775:SF37">
    <property type="entry name" value="SI:DKEY-61P9.11"/>
    <property type="match status" value="1"/>
</dbReference>
<evidence type="ECO:0000256" key="2">
    <source>
        <dbReference type="ARBA" id="ARBA00022553"/>
    </source>
</evidence>
<dbReference type="InterPro" id="IPR036736">
    <property type="entry name" value="ACP-like_sf"/>
</dbReference>
<dbReference type="InterPro" id="IPR009081">
    <property type="entry name" value="PP-bd_ACP"/>
</dbReference>
<dbReference type="InterPro" id="IPR050091">
    <property type="entry name" value="PKS_NRPS_Biosynth_Enz"/>
</dbReference>
<name>H1VRU8_COLHI</name>
<reference evidence="7" key="2">
    <citation type="journal article" date="2012" name="Nat. Genet.">
        <title>Lifestyle transitions in plant pathogenic Colletotrichum fungi deciphered by genome and transcriptome analyses.</title>
        <authorList>
            <person name="O'Connell R.J."/>
            <person name="Thon M.R."/>
            <person name="Hacquard S."/>
            <person name="Amyotte S.G."/>
            <person name="Kleemann J."/>
            <person name="Torres M.F."/>
            <person name="Damm U."/>
            <person name="Buiate E.A."/>
            <person name="Epstein L."/>
            <person name="Alkan N."/>
            <person name="Altmueller J."/>
            <person name="Alvarado-Balderrama L."/>
            <person name="Bauser C.A."/>
            <person name="Becker C."/>
            <person name="Birren B.W."/>
            <person name="Chen Z."/>
            <person name="Choi J."/>
            <person name="Crouch J.A."/>
            <person name="Duvick J.P."/>
            <person name="Farman M.A."/>
            <person name="Gan P."/>
            <person name="Heiman D."/>
            <person name="Henrissat B."/>
            <person name="Howard R.J."/>
            <person name="Kabbage M."/>
            <person name="Koch C."/>
            <person name="Kracher B."/>
            <person name="Kubo Y."/>
            <person name="Law A.D."/>
            <person name="Lebrun M.-H."/>
            <person name="Lee Y.-H."/>
            <person name="Miyara I."/>
            <person name="Moore N."/>
            <person name="Neumann U."/>
            <person name="Nordstroem K."/>
            <person name="Panaccione D.G."/>
            <person name="Panstruga R."/>
            <person name="Place M."/>
            <person name="Proctor R.H."/>
            <person name="Prusky D."/>
            <person name="Rech G."/>
            <person name="Reinhardt R."/>
            <person name="Rollins J.A."/>
            <person name="Rounsley S."/>
            <person name="Schardl C.L."/>
            <person name="Schwartz D.C."/>
            <person name="Shenoy N."/>
            <person name="Shirasu K."/>
            <person name="Sikhakolli U.R."/>
            <person name="Stueber K."/>
            <person name="Sukno S.A."/>
            <person name="Sweigard J.A."/>
            <person name="Takano Y."/>
            <person name="Takahara H."/>
            <person name="Trail F."/>
            <person name="van der Does H.C."/>
            <person name="Voll L.M."/>
            <person name="Will I."/>
            <person name="Young S."/>
            <person name="Zeng Q."/>
            <person name="Zhang J."/>
            <person name="Zhou S."/>
            <person name="Dickman M.B."/>
            <person name="Schulze-Lefert P."/>
            <person name="Ver Loren van Themaat E."/>
            <person name="Ma L.-J."/>
            <person name="Vaillancourt L.J."/>
        </authorList>
    </citation>
    <scope>NUCLEOTIDE SEQUENCE [LARGE SCALE GENOMIC DNA]</scope>
    <source>
        <strain evidence="7">IMI 349063</strain>
    </source>
</reference>
<dbReference type="GO" id="GO:0006633">
    <property type="term" value="P:fatty acid biosynthetic process"/>
    <property type="evidence" value="ECO:0007669"/>
    <property type="project" value="TreeGrafter"/>
</dbReference>
<dbReference type="InterPro" id="IPR036291">
    <property type="entry name" value="NAD(P)-bd_dom_sf"/>
</dbReference>
<dbReference type="eggNOG" id="KOG1202">
    <property type="taxonomic scope" value="Eukaryota"/>
</dbReference>
<evidence type="ECO:0000313" key="5">
    <source>
        <dbReference type="EMBL" id="CCF42954.1"/>
    </source>
</evidence>
<dbReference type="VEuPathDB" id="FungiDB:CH63R_02178"/>
<dbReference type="SMART" id="SM00822">
    <property type="entry name" value="PKS_KR"/>
    <property type="match status" value="1"/>
</dbReference>
<organism evidence="5 7">
    <name type="scientific">Colletotrichum higginsianum (strain IMI 349063)</name>
    <name type="common">Crucifer anthracnose fungus</name>
    <dbReference type="NCBI Taxonomy" id="759273"/>
    <lineage>
        <taxon>Eukaryota</taxon>
        <taxon>Fungi</taxon>
        <taxon>Dikarya</taxon>
        <taxon>Ascomycota</taxon>
        <taxon>Pezizomycotina</taxon>
        <taxon>Sordariomycetes</taxon>
        <taxon>Hypocreomycetidae</taxon>
        <taxon>Glomerellales</taxon>
        <taxon>Glomerellaceae</taxon>
        <taxon>Colletotrichum</taxon>
        <taxon>Colletotrichum destructivum species complex</taxon>
    </lineage>
</organism>
<feature type="domain" description="Carrier" evidence="4">
    <location>
        <begin position="191"/>
        <end position="269"/>
    </location>
</feature>
<dbReference type="Gene3D" id="1.10.1200.10">
    <property type="entry name" value="ACP-like"/>
    <property type="match status" value="1"/>
</dbReference>
<evidence type="ECO:0000313" key="6">
    <source>
        <dbReference type="EMBL" id="OBR13452.1"/>
    </source>
</evidence>
<dbReference type="Proteomes" id="UP000092177">
    <property type="component" value="Chromosome 2"/>
</dbReference>
<proteinExistence type="predicted"/>
<dbReference type="GO" id="GO:0004312">
    <property type="term" value="F:fatty acid synthase activity"/>
    <property type="evidence" value="ECO:0007669"/>
    <property type="project" value="TreeGrafter"/>
</dbReference>
<protein>
    <submittedName>
        <fullName evidence="6">KR domain-containing protein</fullName>
    </submittedName>
</protein>
<keyword evidence="3" id="KW-0560">Oxidoreductase</keyword>
<dbReference type="PROSITE" id="PS00012">
    <property type="entry name" value="PHOSPHOPANTETHEINE"/>
    <property type="match status" value="1"/>
</dbReference>
<dbReference type="SUPFAM" id="SSF47336">
    <property type="entry name" value="ACP-like"/>
    <property type="match status" value="1"/>
</dbReference>
<evidence type="ECO:0000313" key="7">
    <source>
        <dbReference type="Proteomes" id="UP000007174"/>
    </source>
</evidence>
<reference evidence="8" key="4">
    <citation type="journal article" date="2017" name="BMC Genomics">
        <title>Gapless genome assembly of Colletotrichum higginsianum reveals chromosome structure and association of transposable elements with secondary metabolite gene clusters.</title>
        <authorList>
            <person name="Dallery J.-F."/>
            <person name="Lapalu N."/>
            <person name="Zampounis A."/>
            <person name="Pigne S."/>
            <person name="Luyten I."/>
            <person name="Amselem J."/>
            <person name="Wittenberg A.H.J."/>
            <person name="Zhou S."/>
            <person name="de Queiroz M.V."/>
            <person name="Robin G.P."/>
            <person name="Auger A."/>
            <person name="Hainaut M."/>
            <person name="Henrissat B."/>
            <person name="Kim K.-T."/>
            <person name="Lee Y.-H."/>
            <person name="Lespinet O."/>
            <person name="Schwartz D.C."/>
            <person name="Thon M.R."/>
            <person name="O'Connell R.J."/>
        </authorList>
    </citation>
    <scope>NUCLEOTIDE SEQUENCE [LARGE SCALE GENOMIC DNA]</scope>
    <source>
        <strain evidence="8">IMI 349063</strain>
    </source>
</reference>
<dbReference type="PANTHER" id="PTHR43775">
    <property type="entry name" value="FATTY ACID SYNTHASE"/>
    <property type="match status" value="1"/>
</dbReference>
<dbReference type="GeneID" id="28861260"/>
<accession>H1VRU8</accession>
<dbReference type="KEGG" id="chig:CH63R_02178"/>
<dbReference type="EMBL" id="LTAN01000002">
    <property type="protein sequence ID" value="OBR13452.1"/>
    <property type="molecule type" value="Genomic_DNA"/>
</dbReference>
<evidence type="ECO:0000259" key="4">
    <source>
        <dbReference type="PROSITE" id="PS50075"/>
    </source>
</evidence>
<evidence type="ECO:0000313" key="8">
    <source>
        <dbReference type="Proteomes" id="UP000092177"/>
    </source>
</evidence>
<evidence type="ECO:0000256" key="1">
    <source>
        <dbReference type="ARBA" id="ARBA00022450"/>
    </source>
</evidence>
<dbReference type="RefSeq" id="XP_018161969.1">
    <property type="nucleotide sequence ID" value="XM_018297153.1"/>
</dbReference>
<dbReference type="EMBL" id="CACQ02005763">
    <property type="protein sequence ID" value="CCF42954.1"/>
    <property type="molecule type" value="Genomic_DNA"/>
</dbReference>
<keyword evidence="1" id="KW-0596">Phosphopantetheine</keyword>
<dbReference type="SMART" id="SM00823">
    <property type="entry name" value="PKS_PP"/>
    <property type="match status" value="1"/>
</dbReference>
<dbReference type="PROSITE" id="PS50075">
    <property type="entry name" value="CARRIER"/>
    <property type="match status" value="1"/>
</dbReference>
<dbReference type="STRING" id="759273.H1VRU8"/>
<sequence>MPFGDWSATVEPKVLGTWNLHEVLEEDSQRDVEFFLLFSSYSGLVGHWGQSNYAAANTFLDAFTQYRISKGLPSATVDVGIMEDIGYVSRNVNVLGHFHKTSTHAAKVSGISGGFVNKLQIGLGVRSTQPLDVPENRTVWKNDVWMAAYRNTEAGEGGAAGKSTGNSGLEEFLASTARDPAVLDADATADFLAREVDRTLYGFMLRDTGDEDIAALDVSQSLKDIGVDSLVGIELRNWFRQALSLEVMVLQMMEAPSLLALGARMTQMLREKFTGHAEANQEYLATKMP</sequence>
<reference evidence="6" key="3">
    <citation type="submission" date="2016-02" db="EMBL/GenBank/DDBJ databases">
        <title>Resequencing and annotation of the Colletotrichum higginsianum genome.</title>
        <authorList>
            <person name="O'Connell R."/>
            <person name="Zambounis A."/>
            <person name="Thon M."/>
            <person name="Dallery J.-F."/>
        </authorList>
    </citation>
    <scope>NUCLEOTIDE SEQUENCE [LARGE SCALE GENOMIC DNA]</scope>
    <source>
        <strain evidence="6">IMI 349063</strain>
    </source>
</reference>
<evidence type="ECO:0000256" key="3">
    <source>
        <dbReference type="ARBA" id="ARBA00023002"/>
    </source>
</evidence>
<dbReference type="InterPro" id="IPR057326">
    <property type="entry name" value="KR_dom"/>
</dbReference>
<dbReference type="InterPro" id="IPR020806">
    <property type="entry name" value="PKS_PP-bd"/>
</dbReference>
<dbReference type="GO" id="GO:0044550">
    <property type="term" value="P:secondary metabolite biosynthetic process"/>
    <property type="evidence" value="ECO:0007669"/>
    <property type="project" value="TreeGrafter"/>
</dbReference>
<dbReference type="HOGENOM" id="CLU_000022_38_1_1"/>
<keyword evidence="2" id="KW-0597">Phosphoprotein</keyword>
<dbReference type="Pfam" id="PF08659">
    <property type="entry name" value="KR"/>
    <property type="match status" value="1"/>
</dbReference>
<dbReference type="Pfam" id="PF00550">
    <property type="entry name" value="PP-binding"/>
    <property type="match status" value="1"/>
</dbReference>
<dbReference type="AlphaFoldDB" id="H1VRU8"/>
<keyword evidence="8" id="KW-1185">Reference proteome</keyword>
<gene>
    <name evidence="5" type="ORF">CH063_12805</name>
    <name evidence="6" type="ORF">CH63R_02178</name>
</gene>
<reference evidence="5" key="1">
    <citation type="submission" date="2011-12" db="EMBL/GenBank/DDBJ databases">
        <title>The genome sequence of Colletotrichum higginsianum IMI 34906.</title>
        <authorList>
            <person name="Ma L.-J."/>
            <person name="O'Connell R."/>
            <person name="van Themaat E.V.L."/>
            <person name="Stueber K."/>
            <person name="Young S.K."/>
            <person name="Zeng Q."/>
            <person name="Gargeya S."/>
            <person name="Fitzgerald M."/>
            <person name="Haas B."/>
            <person name="Abouelleil A."/>
            <person name="Alvarado L."/>
            <person name="Arachchi H.M."/>
            <person name="Berlin A."/>
            <person name="Chapman S.B."/>
            <person name="Gearin G."/>
            <person name="Goldberg J."/>
            <person name="Griggs A."/>
            <person name="Gujja S."/>
            <person name="Hansen M."/>
            <person name="Heiman D."/>
            <person name="Howarth C."/>
            <person name="Larimer J."/>
            <person name="Lui A."/>
            <person name="MacDonald P.J.P."/>
            <person name="McCowen C."/>
            <person name="Montmayeur A."/>
            <person name="Murphy C."/>
            <person name="Neiman D."/>
            <person name="Pearson M."/>
            <person name="Priest M."/>
            <person name="Roberts A."/>
            <person name="Saif S."/>
            <person name="Shea T."/>
            <person name="Sisk P."/>
            <person name="Stolte C."/>
            <person name="Sykes S."/>
            <person name="Wortman J."/>
            <person name="Nusbaum C."/>
            <person name="Birren B."/>
        </authorList>
    </citation>
    <scope>NUCLEOTIDE SEQUENCE</scope>
    <source>
        <strain evidence="5">IMI 349063</strain>
    </source>
</reference>
<dbReference type="SUPFAM" id="SSF51735">
    <property type="entry name" value="NAD(P)-binding Rossmann-fold domains"/>
    <property type="match status" value="1"/>
</dbReference>
<dbReference type="InterPro" id="IPR013968">
    <property type="entry name" value="PKS_KR"/>
</dbReference>
<dbReference type="GO" id="GO:0031177">
    <property type="term" value="F:phosphopantetheine binding"/>
    <property type="evidence" value="ECO:0007669"/>
    <property type="project" value="InterPro"/>
</dbReference>
<dbReference type="Proteomes" id="UP000007174">
    <property type="component" value="Unassembled WGS sequence"/>
</dbReference>
<dbReference type="GO" id="GO:0016491">
    <property type="term" value="F:oxidoreductase activity"/>
    <property type="evidence" value="ECO:0007669"/>
    <property type="project" value="UniProtKB-KW"/>
</dbReference>
<dbReference type="Gene3D" id="3.40.50.720">
    <property type="entry name" value="NAD(P)-binding Rossmann-like Domain"/>
    <property type="match status" value="1"/>
</dbReference>
<dbReference type="InterPro" id="IPR006162">
    <property type="entry name" value="Ppantetheine_attach_site"/>
</dbReference>